<dbReference type="AlphaFoldDB" id="C8RX09"/>
<dbReference type="RefSeq" id="WP_008027406.1">
    <property type="nucleotide sequence ID" value="NZ_ACYY01000002.1"/>
</dbReference>
<accession>C8RX09</accession>
<protein>
    <recommendedName>
        <fullName evidence="3">Glycosyl transferase family 25</fullName>
    </recommendedName>
</protein>
<dbReference type="OrthoDB" id="7860481at2"/>
<gene>
    <name evidence="1" type="ORF">Rsw2DRAFT_0337</name>
</gene>
<name>C8RX09_9RHOB</name>
<dbReference type="STRING" id="371731.Rsw2DRAFT_0337"/>
<dbReference type="EMBL" id="ACYY01000002">
    <property type="protein sequence ID" value="EEW26534.1"/>
    <property type="molecule type" value="Genomic_DNA"/>
</dbReference>
<sequence>MSQDTPGVAAQVYADGITDLRQVQAVVINMPKQRKRRRHMERLLTGLGIAHSFSDGVDSTEFKVLNATLAHQGAMAKAKGLPFMILEDDLEFCAGSTALPGLPADADIVYLGLNTAGCFPRIREIHDQIGHSAVPDFVLARAHDARFARLFSMVSAHAILFVSARGRAAYAEALQLAANRRMPLDVSYAYVMGGLNTYAVLQPMFREAMALQIRTKSSEDRAAMTATPLRLASLGERRVGLKSKWEVEAEVVDDGRGGFAWSMLRCDPR</sequence>
<comment type="caution">
    <text evidence="1">The sequence shown here is derived from an EMBL/GenBank/DDBJ whole genome shotgun (WGS) entry which is preliminary data.</text>
</comment>
<evidence type="ECO:0000313" key="2">
    <source>
        <dbReference type="Proteomes" id="UP000010121"/>
    </source>
</evidence>
<proteinExistence type="predicted"/>
<organism evidence="1 2">
    <name type="scientific">Rhodobacter ferrooxidans</name>
    <dbReference type="NCBI Taxonomy" id="371731"/>
    <lineage>
        <taxon>Bacteria</taxon>
        <taxon>Pseudomonadati</taxon>
        <taxon>Pseudomonadota</taxon>
        <taxon>Alphaproteobacteria</taxon>
        <taxon>Rhodobacterales</taxon>
        <taxon>Rhodobacter group</taxon>
        <taxon>Rhodobacter</taxon>
    </lineage>
</organism>
<evidence type="ECO:0000313" key="1">
    <source>
        <dbReference type="EMBL" id="EEW26534.1"/>
    </source>
</evidence>
<evidence type="ECO:0008006" key="3">
    <source>
        <dbReference type="Google" id="ProtNLM"/>
    </source>
</evidence>
<keyword evidence="2" id="KW-1185">Reference proteome</keyword>
<dbReference type="Proteomes" id="UP000010121">
    <property type="component" value="Unassembled WGS sequence"/>
</dbReference>
<reference evidence="1 2" key="1">
    <citation type="submission" date="2009-08" db="EMBL/GenBank/DDBJ databases">
        <title>The draft genome of Rhodobacter sp. SW2.</title>
        <authorList>
            <consortium name="US DOE Joint Genome Institute (JGI-PGF)"/>
            <person name="Lucas S."/>
            <person name="Copeland A."/>
            <person name="Lapidus A."/>
            <person name="Glavina del Rio T."/>
            <person name="Tice H."/>
            <person name="Bruce D."/>
            <person name="Goodwin L."/>
            <person name="Pitluck S."/>
            <person name="Larimer F."/>
            <person name="Land M.L."/>
            <person name="Hauser L."/>
            <person name="Emerson D."/>
        </authorList>
    </citation>
    <scope>NUCLEOTIDE SEQUENCE [LARGE SCALE GENOMIC DNA]</scope>
    <source>
        <strain evidence="1 2">SW2</strain>
    </source>
</reference>